<organism evidence="3 4">
    <name type="scientific">Urochloa decumbens</name>
    <dbReference type="NCBI Taxonomy" id="240449"/>
    <lineage>
        <taxon>Eukaryota</taxon>
        <taxon>Viridiplantae</taxon>
        <taxon>Streptophyta</taxon>
        <taxon>Embryophyta</taxon>
        <taxon>Tracheophyta</taxon>
        <taxon>Spermatophyta</taxon>
        <taxon>Magnoliopsida</taxon>
        <taxon>Liliopsida</taxon>
        <taxon>Poales</taxon>
        <taxon>Poaceae</taxon>
        <taxon>PACMAD clade</taxon>
        <taxon>Panicoideae</taxon>
        <taxon>Panicodae</taxon>
        <taxon>Paniceae</taxon>
        <taxon>Melinidinae</taxon>
        <taxon>Urochloa</taxon>
    </lineage>
</organism>
<keyword evidence="4" id="KW-1185">Reference proteome</keyword>
<proteinExistence type="predicted"/>
<dbReference type="InterPro" id="IPR001810">
    <property type="entry name" value="F-box_dom"/>
</dbReference>
<dbReference type="Pfam" id="PF23635">
    <property type="entry name" value="Beta-prop_AT5G49610-like"/>
    <property type="match status" value="1"/>
</dbReference>
<dbReference type="Proteomes" id="UP001497457">
    <property type="component" value="Chromosome 1b"/>
</dbReference>
<evidence type="ECO:0000313" key="3">
    <source>
        <dbReference type="EMBL" id="CAL4887591.1"/>
    </source>
</evidence>
<feature type="domain" description="F-box protein AT5G49610-like beta-propeller" evidence="2">
    <location>
        <begin position="92"/>
        <end position="360"/>
    </location>
</feature>
<evidence type="ECO:0000313" key="4">
    <source>
        <dbReference type="Proteomes" id="UP001497457"/>
    </source>
</evidence>
<dbReference type="EMBL" id="OZ075111">
    <property type="protein sequence ID" value="CAL4887591.1"/>
    <property type="molecule type" value="Genomic_DNA"/>
</dbReference>
<dbReference type="PANTHER" id="PTHR32133:SF379">
    <property type="entry name" value="F-BOX DOMAIN-CONTAINING PROTEIN"/>
    <property type="match status" value="1"/>
</dbReference>
<name>A0ABC8VDJ5_9POAL</name>
<gene>
    <name evidence="3" type="ORF">URODEC1_LOCUS1829</name>
</gene>
<accession>A0ABC8VDJ5</accession>
<dbReference type="PANTHER" id="PTHR32133">
    <property type="entry name" value="OS07G0120400 PROTEIN"/>
    <property type="match status" value="1"/>
</dbReference>
<protein>
    <recommendedName>
        <fullName evidence="5">F-box domain-containing protein</fullName>
    </recommendedName>
</protein>
<evidence type="ECO:0008006" key="5">
    <source>
        <dbReference type="Google" id="ProtNLM"/>
    </source>
</evidence>
<dbReference type="Pfam" id="PF00646">
    <property type="entry name" value="F-box"/>
    <property type="match status" value="1"/>
</dbReference>
<sequence>MDPAQPAALMEELVEEVLVRIPPDDPASLVCAALVCKRWCRLISGASFRRRFRELHPAPPKLGFLYQRYSGVDFVPASSFRSPHAFRDNWRMLDARHGRVLVMDMESFSFTQTEFIVWDTVTDRLQKLPILEFRPVVWSAALLCATVGCDHLDCRRGAFIAVVIVTDERVERYTSAYAYSSEQGAWSEPITVQHHNDCILRLHRALVGNALYFNYELNTKILEYDLGRRELSVINLPSEFRRWHIVLMEAEDSRLGFATIQESKLSVWSRESGLDGYAGWAQQRVIELDKLQPVSDCNLPVRTYVLAIAHPPYVVAVTDSVNVIFVWTDDGLFTIDLKSSQFKRIGEYISNFGVVPYMSFCTPALSVASMGDERPTTDASSA</sequence>
<evidence type="ECO:0000259" key="1">
    <source>
        <dbReference type="Pfam" id="PF00646"/>
    </source>
</evidence>
<feature type="domain" description="F-box" evidence="1">
    <location>
        <begin position="11"/>
        <end position="49"/>
    </location>
</feature>
<reference evidence="3 4" key="2">
    <citation type="submission" date="2024-10" db="EMBL/GenBank/DDBJ databases">
        <authorList>
            <person name="Ryan C."/>
        </authorList>
    </citation>
    <scope>NUCLEOTIDE SEQUENCE [LARGE SCALE GENOMIC DNA]</scope>
</reference>
<dbReference type="AlphaFoldDB" id="A0ABC8VDJ5"/>
<reference evidence="4" key="1">
    <citation type="submission" date="2024-06" db="EMBL/GenBank/DDBJ databases">
        <authorList>
            <person name="Ryan C."/>
        </authorList>
    </citation>
    <scope>NUCLEOTIDE SEQUENCE [LARGE SCALE GENOMIC DNA]</scope>
</reference>
<dbReference type="InterPro" id="IPR056594">
    <property type="entry name" value="AT5G49610-like_b-prop"/>
</dbReference>
<evidence type="ECO:0000259" key="2">
    <source>
        <dbReference type="Pfam" id="PF23635"/>
    </source>
</evidence>
<dbReference type="InterPro" id="IPR036047">
    <property type="entry name" value="F-box-like_dom_sf"/>
</dbReference>
<dbReference type="SUPFAM" id="SSF81383">
    <property type="entry name" value="F-box domain"/>
    <property type="match status" value="1"/>
</dbReference>